<dbReference type="Gene3D" id="3.40.1090.10">
    <property type="entry name" value="Cytosolic phospholipase A2 catalytic domain"/>
    <property type="match status" value="1"/>
</dbReference>
<dbReference type="Proteomes" id="UP001485043">
    <property type="component" value="Unassembled WGS sequence"/>
</dbReference>
<dbReference type="AlphaFoldDB" id="A0AAW1SRS9"/>
<dbReference type="InterPro" id="IPR002641">
    <property type="entry name" value="PNPLA_dom"/>
</dbReference>
<dbReference type="InterPro" id="IPR050301">
    <property type="entry name" value="NTE"/>
</dbReference>
<keyword evidence="1 4" id="KW-0378">Hydrolase</keyword>
<dbReference type="PANTHER" id="PTHR14226:SF64">
    <property type="entry name" value="PNPLA DOMAIN-CONTAINING PROTEIN"/>
    <property type="match status" value="1"/>
</dbReference>
<keyword evidence="3 4" id="KW-0443">Lipid metabolism</keyword>
<dbReference type="PROSITE" id="PS51635">
    <property type="entry name" value="PNPLA"/>
    <property type="match status" value="1"/>
</dbReference>
<name>A0AAW1SRS9_9CHLO</name>
<sequence>MTVIQLIVLTARISLNPIHTPAAQACGPPPSKDKDGPWLPFFWRSRQGKQFKPEPEQRPLQASHPALQLVRERARTGSKPGQRTDSFKLGLVIEGGGMRGAVSGGGLQALHDLGLRDVFDVAYGSSAGAINATYFLSGQREGVDVYSQDISNKTFCDLRRLLDRKRDIDIDPVLNLNFLLNYVMEELKPLDWEAVIRSPIPLKVVASCLDTLQPVILTDFSSKQDLKRCLQCSANVPNIAGSPIQHRGMTLVDAAVFEPVPFRTAIADGCSHIVVLATRPPFRGGRLRKAVSDVFTGAVKRAVLNPAYMNQAWARELEMLAEDGLTSDEMLLLGLEDGSEKLPFFSGCHVYPIFPGESASYAPVCTDVPVLRAGIQEGIDCIRRVFQPYDASSPFPEYRPDKGLFPDEQTATPAADLFSPGHQAP</sequence>
<evidence type="ECO:0000313" key="8">
    <source>
        <dbReference type="EMBL" id="KAK9856443.1"/>
    </source>
</evidence>
<dbReference type="InterPro" id="IPR037483">
    <property type="entry name" value="YjjU-like"/>
</dbReference>
<feature type="active site" description="Proton acceptor" evidence="4">
    <location>
        <position position="253"/>
    </location>
</feature>
<dbReference type="GO" id="GO:0052689">
    <property type="term" value="F:carboxylic ester hydrolase activity"/>
    <property type="evidence" value="ECO:0007669"/>
    <property type="project" value="UniProtKB-ARBA"/>
</dbReference>
<keyword evidence="9" id="KW-1185">Reference proteome</keyword>
<comment type="domain">
    <text evidence="5">The nitrogen atoms of the two glycine residues in the GGXR motif define the oxyanion hole, and stabilize the oxyanion that forms during the nucleophilic attack by the catalytic serine during substrate cleavage.</text>
</comment>
<feature type="short sequence motif" description="GXGXXG" evidence="4">
    <location>
        <begin position="95"/>
        <end position="100"/>
    </location>
</feature>
<comment type="function">
    <text evidence="5">Lipolytic acyl hydrolase (LAH).</text>
</comment>
<accession>A0AAW1SRS9</accession>
<dbReference type="Pfam" id="PF01734">
    <property type="entry name" value="Patatin"/>
    <property type="match status" value="1"/>
</dbReference>
<feature type="active site" description="Nucleophile" evidence="4">
    <location>
        <position position="126"/>
    </location>
</feature>
<dbReference type="EMBL" id="JALJOV010001014">
    <property type="protein sequence ID" value="KAK9856443.1"/>
    <property type="molecule type" value="Genomic_DNA"/>
</dbReference>
<keyword evidence="2 4" id="KW-0442">Lipid degradation</keyword>
<evidence type="ECO:0000256" key="1">
    <source>
        <dbReference type="ARBA" id="ARBA00022801"/>
    </source>
</evidence>
<dbReference type="PANTHER" id="PTHR14226">
    <property type="entry name" value="NEUROPATHY TARGET ESTERASE/SWISS CHEESE D.MELANOGASTER"/>
    <property type="match status" value="1"/>
</dbReference>
<evidence type="ECO:0000256" key="3">
    <source>
        <dbReference type="ARBA" id="ARBA00023098"/>
    </source>
</evidence>
<protein>
    <recommendedName>
        <fullName evidence="5">Patatin</fullName>
        <ecNumber evidence="5">3.1.1.-</ecNumber>
    </recommendedName>
</protein>
<evidence type="ECO:0000256" key="5">
    <source>
        <dbReference type="RuleBase" id="RU361262"/>
    </source>
</evidence>
<comment type="caution">
    <text evidence="8">The sequence shown here is derived from an EMBL/GenBank/DDBJ whole genome shotgun (WGS) entry which is preliminary data.</text>
</comment>
<evidence type="ECO:0000256" key="6">
    <source>
        <dbReference type="SAM" id="MobiDB-lite"/>
    </source>
</evidence>
<feature type="domain" description="PNPLA" evidence="7">
    <location>
        <begin position="91"/>
        <end position="266"/>
    </location>
</feature>
<evidence type="ECO:0000256" key="2">
    <source>
        <dbReference type="ARBA" id="ARBA00022963"/>
    </source>
</evidence>
<feature type="short sequence motif" description="GXSXG" evidence="4">
    <location>
        <begin position="124"/>
        <end position="128"/>
    </location>
</feature>
<dbReference type="InterPro" id="IPR016035">
    <property type="entry name" value="Acyl_Trfase/lysoPLipase"/>
</dbReference>
<evidence type="ECO:0000256" key="4">
    <source>
        <dbReference type="PROSITE-ProRule" id="PRU01161"/>
    </source>
</evidence>
<dbReference type="GO" id="GO:0016042">
    <property type="term" value="P:lipid catabolic process"/>
    <property type="evidence" value="ECO:0007669"/>
    <property type="project" value="UniProtKB-UniRule"/>
</dbReference>
<dbReference type="SUPFAM" id="SSF52151">
    <property type="entry name" value="FabD/lysophospholipase-like"/>
    <property type="match status" value="1"/>
</dbReference>
<evidence type="ECO:0000313" key="9">
    <source>
        <dbReference type="Proteomes" id="UP001485043"/>
    </source>
</evidence>
<dbReference type="EC" id="3.1.1.-" evidence="5"/>
<comment type="caution">
    <text evidence="4">Lacks conserved residue(s) required for the propagation of feature annotation.</text>
</comment>
<proteinExistence type="inferred from homology"/>
<dbReference type="GO" id="GO:0016298">
    <property type="term" value="F:lipase activity"/>
    <property type="evidence" value="ECO:0007669"/>
    <property type="project" value="UniProtKB-ARBA"/>
</dbReference>
<evidence type="ECO:0000259" key="7">
    <source>
        <dbReference type="PROSITE" id="PS51635"/>
    </source>
</evidence>
<gene>
    <name evidence="8" type="ORF">WJX84_002513</name>
</gene>
<comment type="similarity">
    <text evidence="5">Belongs to the patatin family.</text>
</comment>
<organism evidence="8 9">
    <name type="scientific">Apatococcus fuscideae</name>
    <dbReference type="NCBI Taxonomy" id="2026836"/>
    <lineage>
        <taxon>Eukaryota</taxon>
        <taxon>Viridiplantae</taxon>
        <taxon>Chlorophyta</taxon>
        <taxon>core chlorophytes</taxon>
        <taxon>Trebouxiophyceae</taxon>
        <taxon>Chlorellales</taxon>
        <taxon>Chlorellaceae</taxon>
        <taxon>Apatococcus</taxon>
    </lineage>
</organism>
<reference evidence="8 9" key="1">
    <citation type="journal article" date="2024" name="Nat. Commun.">
        <title>Phylogenomics reveals the evolutionary origins of lichenization in chlorophyte algae.</title>
        <authorList>
            <person name="Puginier C."/>
            <person name="Libourel C."/>
            <person name="Otte J."/>
            <person name="Skaloud P."/>
            <person name="Haon M."/>
            <person name="Grisel S."/>
            <person name="Petersen M."/>
            <person name="Berrin J.G."/>
            <person name="Delaux P.M."/>
            <person name="Dal Grande F."/>
            <person name="Keller J."/>
        </authorList>
    </citation>
    <scope>NUCLEOTIDE SEQUENCE [LARGE SCALE GENOMIC DNA]</scope>
    <source>
        <strain evidence="8 9">SAG 2523</strain>
    </source>
</reference>
<feature type="region of interest" description="Disordered" evidence="6">
    <location>
        <begin position="397"/>
        <end position="425"/>
    </location>
</feature>
<dbReference type="CDD" id="cd07208">
    <property type="entry name" value="Pat_hypo_Ecoli_yjju_like"/>
    <property type="match status" value="1"/>
</dbReference>